<evidence type="ECO:0000256" key="2">
    <source>
        <dbReference type="ARBA" id="ARBA00012513"/>
    </source>
</evidence>
<evidence type="ECO:0000256" key="3">
    <source>
        <dbReference type="ARBA" id="ARBA00022490"/>
    </source>
</evidence>
<keyword evidence="8 11" id="KW-0067">ATP-binding</keyword>
<dbReference type="PROSITE" id="PS00108">
    <property type="entry name" value="PROTEIN_KINASE_ST"/>
    <property type="match status" value="1"/>
</dbReference>
<keyword evidence="6 11" id="KW-0547">Nucleotide-binding</keyword>
<keyword evidence="15" id="KW-1185">Reference proteome</keyword>
<dbReference type="InterPro" id="IPR008271">
    <property type="entry name" value="Ser/Thr_kinase_AS"/>
</dbReference>
<evidence type="ECO:0000259" key="13">
    <source>
        <dbReference type="PROSITE" id="PS50011"/>
    </source>
</evidence>
<accession>A0A8W8JJQ6</accession>
<dbReference type="Proteomes" id="UP000005408">
    <property type="component" value="Unassembled WGS sequence"/>
</dbReference>
<dbReference type="InterPro" id="IPR017441">
    <property type="entry name" value="Protein_kinase_ATP_BS"/>
</dbReference>
<dbReference type="CDD" id="cd14003">
    <property type="entry name" value="STKc_AMPK-like"/>
    <property type="match status" value="1"/>
</dbReference>
<dbReference type="GO" id="GO:0035556">
    <property type="term" value="P:intracellular signal transduction"/>
    <property type="evidence" value="ECO:0007669"/>
    <property type="project" value="TreeGrafter"/>
</dbReference>
<dbReference type="AlphaFoldDB" id="A0A8W8JJQ6"/>
<dbReference type="PROSITE" id="PS50011">
    <property type="entry name" value="PROTEIN_KINASE_DOM"/>
    <property type="match status" value="1"/>
</dbReference>
<dbReference type="GO" id="GO:0005524">
    <property type="term" value="F:ATP binding"/>
    <property type="evidence" value="ECO:0007669"/>
    <property type="project" value="UniProtKB-UniRule"/>
</dbReference>
<dbReference type="PANTHER" id="PTHR24346:SF79">
    <property type="entry name" value="PROTEIN KINASE DOMAIN-CONTAINING PROTEIN"/>
    <property type="match status" value="1"/>
</dbReference>
<evidence type="ECO:0000256" key="4">
    <source>
        <dbReference type="ARBA" id="ARBA00022527"/>
    </source>
</evidence>
<evidence type="ECO:0000256" key="6">
    <source>
        <dbReference type="ARBA" id="ARBA00022741"/>
    </source>
</evidence>
<comment type="catalytic activity">
    <reaction evidence="10">
        <text>L-seryl-[protein] + ATP = O-phospho-L-seryl-[protein] + ADP + H(+)</text>
        <dbReference type="Rhea" id="RHEA:17989"/>
        <dbReference type="Rhea" id="RHEA-COMP:9863"/>
        <dbReference type="Rhea" id="RHEA-COMP:11604"/>
        <dbReference type="ChEBI" id="CHEBI:15378"/>
        <dbReference type="ChEBI" id="CHEBI:29999"/>
        <dbReference type="ChEBI" id="CHEBI:30616"/>
        <dbReference type="ChEBI" id="CHEBI:83421"/>
        <dbReference type="ChEBI" id="CHEBI:456216"/>
        <dbReference type="EC" id="2.7.11.1"/>
    </reaction>
</comment>
<comment type="catalytic activity">
    <reaction evidence="9">
        <text>L-threonyl-[protein] + ATP = O-phospho-L-threonyl-[protein] + ADP + H(+)</text>
        <dbReference type="Rhea" id="RHEA:46608"/>
        <dbReference type="Rhea" id="RHEA-COMP:11060"/>
        <dbReference type="Rhea" id="RHEA-COMP:11605"/>
        <dbReference type="ChEBI" id="CHEBI:15378"/>
        <dbReference type="ChEBI" id="CHEBI:30013"/>
        <dbReference type="ChEBI" id="CHEBI:30616"/>
        <dbReference type="ChEBI" id="CHEBI:61977"/>
        <dbReference type="ChEBI" id="CHEBI:456216"/>
        <dbReference type="EC" id="2.7.11.1"/>
    </reaction>
</comment>
<evidence type="ECO:0000256" key="10">
    <source>
        <dbReference type="ARBA" id="ARBA00048679"/>
    </source>
</evidence>
<proteinExistence type="predicted"/>
<evidence type="ECO:0000256" key="8">
    <source>
        <dbReference type="ARBA" id="ARBA00022840"/>
    </source>
</evidence>
<evidence type="ECO:0000256" key="9">
    <source>
        <dbReference type="ARBA" id="ARBA00047899"/>
    </source>
</evidence>
<evidence type="ECO:0000313" key="15">
    <source>
        <dbReference type="Proteomes" id="UP000005408"/>
    </source>
</evidence>
<keyword evidence="7" id="KW-0418">Kinase</keyword>
<comment type="subcellular location">
    <subcellularLocation>
        <location evidence="1">Cytoplasm</location>
    </subcellularLocation>
</comment>
<evidence type="ECO:0000256" key="5">
    <source>
        <dbReference type="ARBA" id="ARBA00022679"/>
    </source>
</evidence>
<dbReference type="EC" id="2.7.11.1" evidence="2"/>
<dbReference type="InterPro" id="IPR011009">
    <property type="entry name" value="Kinase-like_dom_sf"/>
</dbReference>
<feature type="binding site" evidence="11">
    <location>
        <position position="80"/>
    </location>
    <ligand>
        <name>ATP</name>
        <dbReference type="ChEBI" id="CHEBI:30616"/>
    </ligand>
</feature>
<dbReference type="EnsemblMetazoa" id="G19595.1">
    <property type="protein sequence ID" value="G19595.1:cds"/>
    <property type="gene ID" value="G19595"/>
</dbReference>
<reference evidence="14" key="1">
    <citation type="submission" date="2022-08" db="UniProtKB">
        <authorList>
            <consortium name="EnsemblMetazoa"/>
        </authorList>
    </citation>
    <scope>IDENTIFICATION</scope>
    <source>
        <strain evidence="14">05x7-T-G4-1.051#20</strain>
    </source>
</reference>
<feature type="compositionally biased region" description="Basic and acidic residues" evidence="12">
    <location>
        <begin position="22"/>
        <end position="38"/>
    </location>
</feature>
<keyword evidence="5" id="KW-0808">Transferase</keyword>
<sequence length="741" mass="84490">MEQGNLEKNGNVSEETQPADEDVAKSTGEHHSTEEASEKKKKVGSYILGKTLGEGSFAKVRQGVHLLAHEKVAVKVVPKKAVLVREFVRKNVRREAIVLQKLSHPNIIKMYEVMETENSYYLVLEYADCGEFIKYLSIKKCLPEIECRKYARQIISAVDHMHVSNIIHRDLKLENFLLDANMDIKIIDFGLSNVFYGETSLSTQCGSPAYAAPEILNNQKYGPAVDVWSIGVCLFAMLVGSLPFVPQPVNNIAQLHSLILKGCEIPNTLSEECRDFLQAMLTSDPRKRIKMEDLLRHPWLLGENEEPVFRQQAVANLLPLVPQASVINYMTKIFDFKESEVLNALGERKVNSIAATYYLLKKRFDSGLHLVNRPQGMRNINHRRESAFSAFSIELNNRNTASCPSKDQRQELPSDSKRVITGEIKHNNYRSYLQYVKVSRERTNAFSKNIFLRRQKTRSSLTRTYNKAEKPENSVPDLIMPESATKPDFRLTYTPLQADALFEWDKEGLIRREQRRVRPKIAESFPKEKQKSPNIQNLQLLPMMVTGDKKRGRIIFSPPPPPNTSLGMRDMLSPPGTSQGRRQSREDWKTVYANPISTQKLLTPRDQKALEEAQKNHIVGKGRLLLERSSSRISVGFTDFQKQNGYIPEYIKPSTAIGGTRRHEFPDVICSAKSRARSDIIEFDRKPVPKLPQMNIEPIRQERGQEIEIPATPPSPAAYERLIVDDETPMMRIRITSSLKH</sequence>
<dbReference type="Pfam" id="PF00069">
    <property type="entry name" value="Pkinase"/>
    <property type="match status" value="1"/>
</dbReference>
<dbReference type="PANTHER" id="PTHR24346">
    <property type="entry name" value="MAP/MICROTUBULE AFFINITY-REGULATING KINASE"/>
    <property type="match status" value="1"/>
</dbReference>
<dbReference type="SUPFAM" id="SSF56112">
    <property type="entry name" value="Protein kinase-like (PK-like)"/>
    <property type="match status" value="1"/>
</dbReference>
<dbReference type="InterPro" id="IPR000719">
    <property type="entry name" value="Prot_kinase_dom"/>
</dbReference>
<protein>
    <recommendedName>
        <fullName evidence="2">non-specific serine/threonine protein kinase</fullName>
        <ecNumber evidence="2">2.7.11.1</ecNumber>
    </recommendedName>
</protein>
<dbReference type="Gene3D" id="1.10.510.10">
    <property type="entry name" value="Transferase(Phosphotransferase) domain 1"/>
    <property type="match status" value="1"/>
</dbReference>
<evidence type="ECO:0000256" key="11">
    <source>
        <dbReference type="PROSITE-ProRule" id="PRU10141"/>
    </source>
</evidence>
<keyword evidence="4" id="KW-0723">Serine/threonine-protein kinase</keyword>
<feature type="compositionally biased region" description="Polar residues" evidence="12">
    <location>
        <begin position="1"/>
        <end position="16"/>
    </location>
</feature>
<feature type="domain" description="Protein kinase" evidence="13">
    <location>
        <begin position="46"/>
        <end position="300"/>
    </location>
</feature>
<dbReference type="FunFam" id="1.10.510.10:FF:001222">
    <property type="entry name" value="Serine/threonine-protein kinase ppk25"/>
    <property type="match status" value="1"/>
</dbReference>
<feature type="region of interest" description="Disordered" evidence="12">
    <location>
        <begin position="1"/>
        <end position="40"/>
    </location>
</feature>
<name>A0A8W8JJQ6_MAGGI</name>
<evidence type="ECO:0000256" key="7">
    <source>
        <dbReference type="ARBA" id="ARBA00022777"/>
    </source>
</evidence>
<dbReference type="GO" id="GO:0004674">
    <property type="term" value="F:protein serine/threonine kinase activity"/>
    <property type="evidence" value="ECO:0007669"/>
    <property type="project" value="UniProtKB-KW"/>
</dbReference>
<evidence type="ECO:0000256" key="12">
    <source>
        <dbReference type="SAM" id="MobiDB-lite"/>
    </source>
</evidence>
<feature type="region of interest" description="Disordered" evidence="12">
    <location>
        <begin position="558"/>
        <end position="586"/>
    </location>
</feature>
<dbReference type="GO" id="GO:0005737">
    <property type="term" value="C:cytoplasm"/>
    <property type="evidence" value="ECO:0007669"/>
    <property type="project" value="UniProtKB-SubCell"/>
</dbReference>
<evidence type="ECO:0000256" key="1">
    <source>
        <dbReference type="ARBA" id="ARBA00004496"/>
    </source>
</evidence>
<evidence type="ECO:0000313" key="14">
    <source>
        <dbReference type="EnsemblMetazoa" id="G19595.1:cds"/>
    </source>
</evidence>
<dbReference type="FunFam" id="3.30.200.20:FF:000003">
    <property type="entry name" value="Non-specific serine/threonine protein kinase"/>
    <property type="match status" value="1"/>
</dbReference>
<keyword evidence="3" id="KW-0963">Cytoplasm</keyword>
<dbReference type="PROSITE" id="PS00107">
    <property type="entry name" value="PROTEIN_KINASE_ATP"/>
    <property type="match status" value="1"/>
</dbReference>
<dbReference type="SMART" id="SM00220">
    <property type="entry name" value="S_TKc"/>
    <property type="match status" value="1"/>
</dbReference>
<organism evidence="14 15">
    <name type="scientific">Magallana gigas</name>
    <name type="common">Pacific oyster</name>
    <name type="synonym">Crassostrea gigas</name>
    <dbReference type="NCBI Taxonomy" id="29159"/>
    <lineage>
        <taxon>Eukaryota</taxon>
        <taxon>Metazoa</taxon>
        <taxon>Spiralia</taxon>
        <taxon>Lophotrochozoa</taxon>
        <taxon>Mollusca</taxon>
        <taxon>Bivalvia</taxon>
        <taxon>Autobranchia</taxon>
        <taxon>Pteriomorphia</taxon>
        <taxon>Ostreida</taxon>
        <taxon>Ostreoidea</taxon>
        <taxon>Ostreidae</taxon>
        <taxon>Magallana</taxon>
    </lineage>
</organism>